<accession>A0A5P8DJU3</accession>
<dbReference type="PANTHER" id="PTHR34047">
    <property type="entry name" value="NUCLEAR INTRON MATURASE 1, MITOCHONDRIAL-RELATED"/>
    <property type="match status" value="1"/>
</dbReference>
<dbReference type="CDD" id="cd01651">
    <property type="entry name" value="RT_G2_intron"/>
    <property type="match status" value="1"/>
</dbReference>
<keyword evidence="1" id="KW-1133">Transmembrane helix</keyword>
<feature type="transmembrane region" description="Helical" evidence="1">
    <location>
        <begin position="75"/>
        <end position="98"/>
    </location>
</feature>
<proteinExistence type="predicted"/>
<dbReference type="InterPro" id="IPR036927">
    <property type="entry name" value="Cyt_c_oxase-like_su1_sf"/>
</dbReference>
<name>A0A5P8DJU3_9EUKA</name>
<dbReference type="GO" id="GO:0020037">
    <property type="term" value="F:heme binding"/>
    <property type="evidence" value="ECO:0007669"/>
    <property type="project" value="InterPro"/>
</dbReference>
<evidence type="ECO:0000256" key="1">
    <source>
        <dbReference type="SAM" id="Phobius"/>
    </source>
</evidence>
<feature type="transmembrane region" description="Helical" evidence="1">
    <location>
        <begin position="110"/>
        <end position="131"/>
    </location>
</feature>
<dbReference type="Pfam" id="PF01348">
    <property type="entry name" value="Intron_maturas2"/>
    <property type="match status" value="1"/>
</dbReference>
<geneLocation type="mitochondrion" evidence="4"/>
<feature type="transmembrane region" description="Helical" evidence="1">
    <location>
        <begin position="16"/>
        <end position="35"/>
    </location>
</feature>
<dbReference type="PRINTS" id="PR01165">
    <property type="entry name" value="CYCOXIDASEI"/>
</dbReference>
<keyword evidence="1" id="KW-0812">Transmembrane</keyword>
<dbReference type="PANTHER" id="PTHR34047:SF8">
    <property type="entry name" value="PROTEIN YKFC"/>
    <property type="match status" value="1"/>
</dbReference>
<dbReference type="InterPro" id="IPR043502">
    <property type="entry name" value="DNA/RNA_pol_sf"/>
</dbReference>
<dbReference type="Pfam" id="PF00078">
    <property type="entry name" value="RVT_1"/>
    <property type="match status" value="1"/>
</dbReference>
<dbReference type="EMBL" id="MN082144">
    <property type="protein sequence ID" value="QFP99063.1"/>
    <property type="molecule type" value="Genomic_DNA"/>
</dbReference>
<keyword evidence="4" id="KW-0496">Mitochondrion</keyword>
<gene>
    <name evidence="4" type="primary">cox1</name>
</gene>
<evidence type="ECO:0000259" key="3">
    <source>
        <dbReference type="PROSITE" id="PS50878"/>
    </source>
</evidence>
<protein>
    <submittedName>
        <fullName evidence="4">Cytochrome c oxidase subunit 1</fullName>
    </submittedName>
</protein>
<evidence type="ECO:0000313" key="4">
    <source>
        <dbReference type="EMBL" id="QFP99063.1"/>
    </source>
</evidence>
<dbReference type="GO" id="GO:0016020">
    <property type="term" value="C:membrane"/>
    <property type="evidence" value="ECO:0007669"/>
    <property type="project" value="InterPro"/>
</dbReference>
<dbReference type="InterPro" id="IPR000883">
    <property type="entry name" value="Cyt_C_Oxase_1"/>
</dbReference>
<keyword evidence="1" id="KW-0472">Membrane</keyword>
<dbReference type="GO" id="GO:0004129">
    <property type="term" value="F:cytochrome-c oxidase activity"/>
    <property type="evidence" value="ECO:0007669"/>
    <property type="project" value="InterPro"/>
</dbReference>
<dbReference type="InterPro" id="IPR023616">
    <property type="entry name" value="Cyt_c_oxase-like_su1_dom"/>
</dbReference>
<feature type="domain" description="Cytochrome oxidase subunit I profile" evidence="2">
    <location>
        <begin position="10"/>
        <end position="152"/>
    </location>
</feature>
<dbReference type="GO" id="GO:0005739">
    <property type="term" value="C:mitochondrion"/>
    <property type="evidence" value="ECO:0007669"/>
    <property type="project" value="UniProtKB-ARBA"/>
</dbReference>
<evidence type="ECO:0000259" key="2">
    <source>
        <dbReference type="PROSITE" id="PS50855"/>
    </source>
</evidence>
<dbReference type="Pfam" id="PF00115">
    <property type="entry name" value="COX1"/>
    <property type="match status" value="1"/>
</dbReference>
<dbReference type="PROSITE" id="PS50855">
    <property type="entry name" value="COX1"/>
    <property type="match status" value="1"/>
</dbReference>
<dbReference type="GO" id="GO:0009060">
    <property type="term" value="P:aerobic respiration"/>
    <property type="evidence" value="ECO:0007669"/>
    <property type="project" value="InterPro"/>
</dbReference>
<dbReference type="InterPro" id="IPR051083">
    <property type="entry name" value="GrpII_Intron_Splice-Mob/Def"/>
</dbReference>
<dbReference type="AlphaFoldDB" id="A0A5P8DJU3"/>
<dbReference type="SUPFAM" id="SSF56672">
    <property type="entry name" value="DNA/RNA polymerases"/>
    <property type="match status" value="1"/>
</dbReference>
<dbReference type="GO" id="GO:0006397">
    <property type="term" value="P:mRNA processing"/>
    <property type="evidence" value="ECO:0007669"/>
    <property type="project" value="InterPro"/>
</dbReference>
<dbReference type="InterPro" id="IPR000477">
    <property type="entry name" value="RT_dom"/>
</dbReference>
<feature type="transmembrane region" description="Helical" evidence="1">
    <location>
        <begin position="42"/>
        <end position="63"/>
    </location>
</feature>
<dbReference type="SUPFAM" id="SSF81442">
    <property type="entry name" value="Cytochrome c oxidase subunit I-like"/>
    <property type="match status" value="1"/>
</dbReference>
<feature type="domain" description="Reverse transcriptase" evidence="3">
    <location>
        <begin position="410"/>
        <end position="716"/>
    </location>
</feature>
<dbReference type="PROSITE" id="PS50878">
    <property type="entry name" value="RT_POL"/>
    <property type="match status" value="1"/>
</dbReference>
<dbReference type="InterPro" id="IPR024937">
    <property type="entry name" value="Domain_X"/>
</dbReference>
<reference evidence="4" key="1">
    <citation type="submission" date="2019-06" db="EMBL/GenBank/DDBJ databases">
        <authorList>
            <person name="Wideman J.G."/>
            <person name="Richards T.A."/>
        </authorList>
    </citation>
    <scope>NUCLEOTIDE SEQUENCE</scope>
</reference>
<organism evidence="4">
    <name type="scientific">Rhizaria sp</name>
    <dbReference type="NCBI Taxonomy" id="2204297"/>
    <lineage>
        <taxon>Eukaryota</taxon>
        <taxon>Sar</taxon>
        <taxon>Rhizaria</taxon>
    </lineage>
</organism>
<sequence>MWGYTREGIFYHDPEVYILILPGFGIVSQILETLTNKGIFGYLGMVWAIISIGILGFLVWSHHMYSVGLDVDTRAYFTAATMVIAVPTGIKIFSWLATIWGGWLNFKTPLLFTVGFIFLFSIGGVSGVILANAGLDIAFHDTMYVVGHFHYVGRASAWKLCLITQITVRQILLSGCHRKSLLKYIRMIVDLVTFEKVELHCYDKKTMSENTQSARTFSGRGLSYCRKATESSIVISTNLTGIGSLSGKLRYAVKNYYVVPSRNFNRSTSDKSRYSETGCRSEVTVMVKSNKMTEKALVVIDCEVLQSKFINKAKGLLKIYTKKLGKASSKVKAVFTISNIAKAYYELDSMLNIIKFNNSAGIRNKIPLFKMLNDPCYLLIAFSFLKKNVGKGGVDDIPVTNVTLAGIITLAKKLESKSYKPKPTKRVFIPKGNGKMRPLGIASTEDKIVQQAFKIILDEIFEPKFSAFSHGFRPRKSCHSALEHIYYKWRGVKWFIEADFVQCFDKISHPILLSLINRCLDDYWASYTIKQFLKGGFIYFGNYADSELTNKIGTPQGSVLSPLFCNILLNEMDVFIESQVLPKYSFGTYRRSVNPAYTSTRRFTNNNWEPIYTAIKKEVKSVSGREIRGALRQIRKEEAASANIKYYADDETFRKLNYIRYADDFVFGYIGRKVEAYKILCEVSNFTSSYLNMTLNIDKTNVKHHEKGTLFLGYRITGNYGLVQNWSANKVQRVGQVTLKYGIPLERLFERYAERGFFQKSSKTNSKRFVARRQDKWLFLWSDKEVINRFNSVIRGIQYYYSASTRKSVLDRFWTTIRTSAALTIAHRHKKRSASWAFKKYGKNLAIPEDTEGNKISVKLLRPLSDGKIIFRKGDLKKMMIKIEGVPIPTTLTAVASANELECAVTNCTLMASEWHHIKHRKKYKGTGKQRSVSTYFAKQIPLCSVHHNMVHKGKYDGPSLRKLPGYTPSDFN</sequence>
<dbReference type="Gene3D" id="1.20.210.10">
    <property type="entry name" value="Cytochrome c oxidase-like, subunit I domain"/>
    <property type="match status" value="1"/>
</dbReference>